<dbReference type="EC" id="1.14.99.56" evidence="10"/>
<evidence type="ECO:0000256" key="8">
    <source>
        <dbReference type="ARBA" id="ARBA00023033"/>
    </source>
</evidence>
<keyword evidence="8" id="KW-0503">Monooxygenase</keyword>
<feature type="chain" id="PRO_5012756654" description="AA9 family lytic polysaccharide monooxygenase" evidence="12">
    <location>
        <begin position="18"/>
        <end position="326"/>
    </location>
</feature>
<comment type="subcellular location">
    <subcellularLocation>
        <location evidence="2 10">Secreted</location>
    </subcellularLocation>
</comment>
<dbReference type="Proteomes" id="UP000193240">
    <property type="component" value="Unassembled WGS sequence"/>
</dbReference>
<dbReference type="GO" id="GO:0005576">
    <property type="term" value="C:extracellular region"/>
    <property type="evidence" value="ECO:0007669"/>
    <property type="project" value="UniProtKB-SubCell"/>
</dbReference>
<evidence type="ECO:0000313" key="14">
    <source>
        <dbReference type="EMBL" id="OSS51685.1"/>
    </source>
</evidence>
<dbReference type="Pfam" id="PF00734">
    <property type="entry name" value="CBM_1"/>
    <property type="match status" value="1"/>
</dbReference>
<dbReference type="AlphaFoldDB" id="A0A1Y2M6E3"/>
<evidence type="ECO:0000313" key="15">
    <source>
        <dbReference type="Proteomes" id="UP000193240"/>
    </source>
</evidence>
<sequence>MKLSAITALAVAQVASAHYFFDTNIIGGTQQPQFKYVRKSTRAVAYNPIKFSSNPAADIRDNSHVDGPDIICNQGANKNGASTQTLEVKAGDEIRLKLAVGAKFQHPGPEMVYLSKAPSTAASYDGSGDWFKIHELGVCDGGDFTSTAWCDYNRDWVAATIPKDTPNGEYLARFEHIGVHRSHVNQPEHYVSCMQIKVTGGGSGSPGPTVKFPGAYKATDAYANFSIYNGRKAFPMPGPAVWKSGSAGGSSSTTPAKEEAAPPAAATTLATAVAPAPAAPTAAAPATGAGSVARYGQCGGKGFTGATACASGSTCKAANEWYSQCL</sequence>
<dbReference type="PANTHER" id="PTHR33353:SF2">
    <property type="entry name" value="ENDO-BETA-1,4-GLUCANASE D"/>
    <property type="match status" value="1"/>
</dbReference>
<keyword evidence="10" id="KW-0136">Cellulose degradation</keyword>
<reference evidence="14 15" key="1">
    <citation type="journal article" date="2017" name="Genome Announc.">
        <title>Genome sequence of the saprophytic ascomycete Epicoccum nigrum ICMP 19927 strain isolated from New Zealand.</title>
        <authorList>
            <person name="Fokin M."/>
            <person name="Fleetwood D."/>
            <person name="Weir B.S."/>
            <person name="Villas-Boas S.G."/>
        </authorList>
    </citation>
    <scope>NUCLEOTIDE SEQUENCE [LARGE SCALE GENOMIC DNA]</scope>
    <source>
        <strain evidence="14 15">ICMP 19927</strain>
    </source>
</reference>
<feature type="compositionally biased region" description="Low complexity" evidence="11">
    <location>
        <begin position="249"/>
        <end position="266"/>
    </location>
</feature>
<name>A0A1Y2M6E3_EPING</name>
<dbReference type="PROSITE" id="PS00562">
    <property type="entry name" value="CBM1_1"/>
    <property type="match status" value="1"/>
</dbReference>
<comment type="cofactor">
    <cofactor evidence="1">
        <name>Cu(2+)</name>
        <dbReference type="ChEBI" id="CHEBI:29036"/>
    </cofactor>
</comment>
<evidence type="ECO:0000256" key="9">
    <source>
        <dbReference type="ARBA" id="ARBA00023157"/>
    </source>
</evidence>
<keyword evidence="9 10" id="KW-1015">Disulfide bond</keyword>
<keyword evidence="6" id="KW-0560">Oxidoreductase</keyword>
<dbReference type="EMBL" id="KZ107840">
    <property type="protein sequence ID" value="OSS51685.1"/>
    <property type="molecule type" value="Genomic_DNA"/>
</dbReference>
<feature type="signal peptide" evidence="12">
    <location>
        <begin position="1"/>
        <end position="17"/>
    </location>
</feature>
<evidence type="ECO:0000256" key="12">
    <source>
        <dbReference type="SAM" id="SignalP"/>
    </source>
</evidence>
<evidence type="ECO:0000256" key="7">
    <source>
        <dbReference type="ARBA" id="ARBA00023008"/>
    </source>
</evidence>
<evidence type="ECO:0000256" key="3">
    <source>
        <dbReference type="ARBA" id="ARBA00022525"/>
    </source>
</evidence>
<evidence type="ECO:0000259" key="13">
    <source>
        <dbReference type="PROSITE" id="PS51164"/>
    </source>
</evidence>
<comment type="function">
    <text evidence="10">Lytic polysaccharide monooxygenase (LMPO) that depolymerizes crystalline and amorphous polysaccharides via the oxidation of scissile alpha- or beta-(1-4)-glycosidic bonds, yielding C1 and/or C4 oxidation products. Catalysis by LPMOs requires the reduction of the active-site copper from Cu(II) to Cu(I) by a reducing agent and H(2)O(2) or O(2) as a cosubstrate.</text>
</comment>
<keyword evidence="4" id="KW-0479">Metal-binding</keyword>
<accession>A0A1Y2M6E3</accession>
<dbReference type="InterPro" id="IPR000254">
    <property type="entry name" value="CBD"/>
</dbReference>
<dbReference type="GO" id="GO:0030248">
    <property type="term" value="F:cellulose binding"/>
    <property type="evidence" value="ECO:0007669"/>
    <property type="project" value="UniProtKB-UniRule"/>
</dbReference>
<dbReference type="GO" id="GO:0030245">
    <property type="term" value="P:cellulose catabolic process"/>
    <property type="evidence" value="ECO:0007669"/>
    <property type="project" value="UniProtKB-UniRule"/>
</dbReference>
<dbReference type="OMA" id="PKDTPNG"/>
<keyword evidence="5 12" id="KW-0732">Signal</keyword>
<feature type="domain" description="CBM1" evidence="13">
    <location>
        <begin position="290"/>
        <end position="326"/>
    </location>
</feature>
<feature type="region of interest" description="Disordered" evidence="11">
    <location>
        <begin position="243"/>
        <end position="266"/>
    </location>
</feature>
<protein>
    <recommendedName>
        <fullName evidence="10">AA9 family lytic polysaccharide monooxygenase</fullName>
        <ecNumber evidence="10">1.14.99.56</ecNumber>
    </recommendedName>
    <alternativeName>
        <fullName evidence="10">Endo-beta-1,4-glucanase</fullName>
    </alternativeName>
    <alternativeName>
        <fullName evidence="10">Glycosyl hydrolase 61 family protein</fullName>
    </alternativeName>
</protein>
<dbReference type="InterPro" id="IPR035971">
    <property type="entry name" value="CBD_sf"/>
</dbReference>
<evidence type="ECO:0000256" key="10">
    <source>
        <dbReference type="RuleBase" id="RU368122"/>
    </source>
</evidence>
<evidence type="ECO:0000256" key="4">
    <source>
        <dbReference type="ARBA" id="ARBA00022723"/>
    </source>
</evidence>
<dbReference type="InParanoid" id="A0A1Y2M6E3"/>
<dbReference type="STRING" id="105696.A0A1Y2M6E3"/>
<dbReference type="PANTHER" id="PTHR33353">
    <property type="entry name" value="PUTATIVE (AFU_ORTHOLOGUE AFUA_1G12560)-RELATED"/>
    <property type="match status" value="1"/>
</dbReference>
<proteinExistence type="predicted"/>
<evidence type="ECO:0000256" key="2">
    <source>
        <dbReference type="ARBA" id="ARBA00004613"/>
    </source>
</evidence>
<keyword evidence="7" id="KW-0186">Copper</keyword>
<dbReference type="PROSITE" id="PS51164">
    <property type="entry name" value="CBM1_2"/>
    <property type="match status" value="1"/>
</dbReference>
<keyword evidence="10" id="KW-0624">Polysaccharide degradation</keyword>
<dbReference type="SUPFAM" id="SSF57180">
    <property type="entry name" value="Cellulose-binding domain"/>
    <property type="match status" value="1"/>
</dbReference>
<comment type="domain">
    <text evidence="10">Has a modular structure: an endo-beta-1,4-glucanase catalytic module at the N-terminus, a linker rich in serines and threonines, and a C-terminal carbohydrate-binding module (CBM).</text>
</comment>
<evidence type="ECO:0000256" key="6">
    <source>
        <dbReference type="ARBA" id="ARBA00023002"/>
    </source>
</evidence>
<dbReference type="InterPro" id="IPR005103">
    <property type="entry name" value="AA9_LPMO"/>
</dbReference>
<evidence type="ECO:0000256" key="5">
    <source>
        <dbReference type="ARBA" id="ARBA00022729"/>
    </source>
</evidence>
<organism evidence="14 15">
    <name type="scientific">Epicoccum nigrum</name>
    <name type="common">Soil fungus</name>
    <name type="synonym">Epicoccum purpurascens</name>
    <dbReference type="NCBI Taxonomy" id="105696"/>
    <lineage>
        <taxon>Eukaryota</taxon>
        <taxon>Fungi</taxon>
        <taxon>Dikarya</taxon>
        <taxon>Ascomycota</taxon>
        <taxon>Pezizomycotina</taxon>
        <taxon>Dothideomycetes</taxon>
        <taxon>Pleosporomycetidae</taxon>
        <taxon>Pleosporales</taxon>
        <taxon>Pleosporineae</taxon>
        <taxon>Didymellaceae</taxon>
        <taxon>Epicoccum</taxon>
    </lineage>
</organism>
<keyword evidence="15" id="KW-1185">Reference proteome</keyword>
<comment type="catalytic activity">
    <reaction evidence="10">
        <text>[(1-&gt;4)-beta-D-glucosyl]n+m + reduced acceptor + O2 = 4-dehydro-beta-D-glucosyl-[(1-&gt;4)-beta-D-glucosyl]n-1 + [(1-&gt;4)-beta-D-glucosyl]m + acceptor + H2O.</text>
        <dbReference type="EC" id="1.14.99.56"/>
    </reaction>
</comment>
<keyword evidence="3 10" id="KW-0964">Secreted</keyword>
<dbReference type="GO" id="GO:0004497">
    <property type="term" value="F:monooxygenase activity"/>
    <property type="evidence" value="ECO:0007669"/>
    <property type="project" value="UniProtKB-KW"/>
</dbReference>
<dbReference type="CDD" id="cd21175">
    <property type="entry name" value="LPMO_AA9"/>
    <property type="match status" value="1"/>
</dbReference>
<dbReference type="Gene3D" id="2.70.50.70">
    <property type="match status" value="1"/>
</dbReference>
<dbReference type="GO" id="GO:0046872">
    <property type="term" value="F:metal ion binding"/>
    <property type="evidence" value="ECO:0007669"/>
    <property type="project" value="UniProtKB-KW"/>
</dbReference>
<evidence type="ECO:0000256" key="11">
    <source>
        <dbReference type="SAM" id="MobiDB-lite"/>
    </source>
</evidence>
<dbReference type="Pfam" id="PF03443">
    <property type="entry name" value="AA9"/>
    <property type="match status" value="1"/>
</dbReference>
<dbReference type="SMART" id="SM00236">
    <property type="entry name" value="fCBD"/>
    <property type="match status" value="1"/>
</dbReference>
<gene>
    <name evidence="14" type="ORF">B5807_03330</name>
</gene>
<dbReference type="GO" id="GO:0008810">
    <property type="term" value="F:cellulase activity"/>
    <property type="evidence" value="ECO:0007669"/>
    <property type="project" value="UniProtKB-UniRule"/>
</dbReference>
<keyword evidence="10" id="KW-0119">Carbohydrate metabolism</keyword>
<evidence type="ECO:0000256" key="1">
    <source>
        <dbReference type="ARBA" id="ARBA00001973"/>
    </source>
</evidence>
<dbReference type="InterPro" id="IPR049892">
    <property type="entry name" value="AA9"/>
</dbReference>